<feature type="compositionally biased region" description="Low complexity" evidence="4">
    <location>
        <begin position="118"/>
        <end position="134"/>
    </location>
</feature>
<proteinExistence type="inferred from homology"/>
<dbReference type="InterPro" id="IPR011344">
    <property type="entry name" value="ssDNA-bd"/>
</dbReference>
<dbReference type="PANTHER" id="PTHR10302:SF27">
    <property type="entry name" value="SINGLE-STRANDED DNA-BINDING PROTEIN"/>
    <property type="match status" value="1"/>
</dbReference>
<gene>
    <name evidence="5" type="primary">ssb3</name>
    <name evidence="5" type="ORF">HMPREF9372_3385</name>
</gene>
<dbReference type="PANTHER" id="PTHR10302">
    <property type="entry name" value="SINGLE-STRANDED DNA-BINDING PROTEIN"/>
    <property type="match status" value="1"/>
</dbReference>
<dbReference type="InterPro" id="IPR012340">
    <property type="entry name" value="NA-bd_OB-fold"/>
</dbReference>
<dbReference type="SUPFAM" id="SSF50249">
    <property type="entry name" value="Nucleic acid-binding proteins"/>
    <property type="match status" value="1"/>
</dbReference>
<dbReference type="HOGENOM" id="CLU_078758_6_0_9"/>
<dbReference type="GO" id="GO:0009295">
    <property type="term" value="C:nucleoid"/>
    <property type="evidence" value="ECO:0007669"/>
    <property type="project" value="TreeGrafter"/>
</dbReference>
<evidence type="ECO:0000313" key="5">
    <source>
        <dbReference type="EMBL" id="EGQ21102.1"/>
    </source>
</evidence>
<dbReference type="Gene3D" id="2.40.50.140">
    <property type="entry name" value="Nucleic acid-binding proteins"/>
    <property type="match status" value="1"/>
</dbReference>
<dbReference type="Proteomes" id="UP000005316">
    <property type="component" value="Unassembled WGS sequence"/>
</dbReference>
<dbReference type="HAMAP" id="MF_00984">
    <property type="entry name" value="SSB"/>
    <property type="match status" value="1"/>
</dbReference>
<dbReference type="GO" id="GO:0003697">
    <property type="term" value="F:single-stranded DNA binding"/>
    <property type="evidence" value="ECO:0007669"/>
    <property type="project" value="UniProtKB-UniRule"/>
</dbReference>
<feature type="region of interest" description="Disordered" evidence="4">
    <location>
        <begin position="100"/>
        <end position="158"/>
    </location>
</feature>
<dbReference type="InterPro" id="IPR000424">
    <property type="entry name" value="Primosome_PriB/ssb"/>
</dbReference>
<dbReference type="CDD" id="cd04496">
    <property type="entry name" value="SSB_OBF"/>
    <property type="match status" value="1"/>
</dbReference>
<protein>
    <recommendedName>
        <fullName evidence="2 3">Single-stranded DNA-binding protein</fullName>
        <shortName evidence="2">SSB</shortName>
    </recommendedName>
</protein>
<dbReference type="EMBL" id="AFPZ01000105">
    <property type="protein sequence ID" value="EGQ21102.1"/>
    <property type="molecule type" value="Genomic_DNA"/>
</dbReference>
<dbReference type="NCBIfam" id="TIGR00621">
    <property type="entry name" value="ssb"/>
    <property type="match status" value="1"/>
</dbReference>
<evidence type="ECO:0000256" key="1">
    <source>
        <dbReference type="ARBA" id="ARBA00023125"/>
    </source>
</evidence>
<feature type="compositionally biased region" description="Polar residues" evidence="4">
    <location>
        <begin position="107"/>
        <end position="117"/>
    </location>
</feature>
<sequence>MVLNNVNLIGRWVRDHEVNATQGGVTVVKNTLAVDHPFKKDDASFIRVVMFGKTGELANQYTTKGTQVAIIGHIQTGSYEKSDGTKVFTTDVIASSIKFLDSKSNRSEQPNSSQNAPQQTQTYGQTNTQSSYQAGQGGYGGQAQGYEDPPYDPNDLPF</sequence>
<dbReference type="PIRSF" id="PIRSF002070">
    <property type="entry name" value="SSB"/>
    <property type="match status" value="1"/>
</dbReference>
<comment type="subunit">
    <text evidence="2">Homotetramer.</text>
</comment>
<evidence type="ECO:0000256" key="4">
    <source>
        <dbReference type="SAM" id="MobiDB-lite"/>
    </source>
</evidence>
<evidence type="ECO:0000256" key="3">
    <source>
        <dbReference type="PIRNR" id="PIRNR002070"/>
    </source>
</evidence>
<reference evidence="5 6" key="1">
    <citation type="submission" date="2011-04" db="EMBL/GenBank/DDBJ databases">
        <authorList>
            <person name="Muzny D."/>
            <person name="Qin X."/>
            <person name="Deng J."/>
            <person name="Jiang H."/>
            <person name="Liu Y."/>
            <person name="Qu J."/>
            <person name="Song X.-Z."/>
            <person name="Zhang L."/>
            <person name="Thornton R."/>
            <person name="Coyle M."/>
            <person name="Francisco L."/>
            <person name="Jackson L."/>
            <person name="Javaid M."/>
            <person name="Korchina V."/>
            <person name="Kovar C."/>
            <person name="Mata R."/>
            <person name="Mathew T."/>
            <person name="Ngo R."/>
            <person name="Nguyen L."/>
            <person name="Nguyen N."/>
            <person name="Okwuonu G."/>
            <person name="Ongeri F."/>
            <person name="Pham C."/>
            <person name="Simmons D."/>
            <person name="Wilczek-Boney K."/>
            <person name="Hale W."/>
            <person name="Jakkamsetti A."/>
            <person name="Pham P."/>
            <person name="Ruth R."/>
            <person name="San Lucas F."/>
            <person name="Warren J."/>
            <person name="Zhang J."/>
            <person name="Zhao Z."/>
            <person name="Zhou C."/>
            <person name="Zhu D."/>
            <person name="Lee S."/>
            <person name="Bess C."/>
            <person name="Blankenburg K."/>
            <person name="Forbes L."/>
            <person name="Fu Q."/>
            <person name="Gubbala S."/>
            <person name="Hirani K."/>
            <person name="Jayaseelan J.C."/>
            <person name="Lara F."/>
            <person name="Munidasa M."/>
            <person name="Palculict T."/>
            <person name="Patil S."/>
            <person name="Pu L.-L."/>
            <person name="Saada N."/>
            <person name="Tang L."/>
            <person name="Weissenberger G."/>
            <person name="Zhu Y."/>
            <person name="Hemphill L."/>
            <person name="Shang Y."/>
            <person name="Youmans B."/>
            <person name="Ayvaz T."/>
            <person name="Ross M."/>
            <person name="Santibanez J."/>
            <person name="Aqrawi P."/>
            <person name="Gross S."/>
            <person name="Joshi V."/>
            <person name="Fowler G."/>
            <person name="Nazareth L."/>
            <person name="Reid J."/>
            <person name="Worley K."/>
            <person name="Petrosino J."/>
            <person name="Highlander S."/>
            <person name="Gibbs R."/>
        </authorList>
    </citation>
    <scope>NUCLEOTIDE SEQUENCE [LARGE SCALE GENOMIC DNA]</scope>
    <source>
        <strain evidence="5 6">2681</strain>
    </source>
</reference>
<comment type="caution">
    <text evidence="5">The sequence shown here is derived from an EMBL/GenBank/DDBJ whole genome shotgun (WGS) entry which is preliminary data.</text>
</comment>
<dbReference type="PROSITE" id="PS50935">
    <property type="entry name" value="SSB"/>
    <property type="match status" value="1"/>
</dbReference>
<dbReference type="Pfam" id="PF00436">
    <property type="entry name" value="SSB"/>
    <property type="match status" value="1"/>
</dbReference>
<accession>F9DX54</accession>
<keyword evidence="1 2" id="KW-0238">DNA-binding</keyword>
<comment type="caution">
    <text evidence="2">Lacks conserved residue(s) required for the propagation of feature annotation.</text>
</comment>
<evidence type="ECO:0000313" key="6">
    <source>
        <dbReference type="Proteomes" id="UP000005316"/>
    </source>
</evidence>
<dbReference type="eggNOG" id="COG0629">
    <property type="taxonomic scope" value="Bacteria"/>
</dbReference>
<dbReference type="AlphaFoldDB" id="F9DX54"/>
<organism evidence="5 6">
    <name type="scientific">Sporosarcina newyorkensis 2681</name>
    <dbReference type="NCBI Taxonomy" id="1027292"/>
    <lineage>
        <taxon>Bacteria</taxon>
        <taxon>Bacillati</taxon>
        <taxon>Bacillota</taxon>
        <taxon>Bacilli</taxon>
        <taxon>Bacillales</taxon>
        <taxon>Caryophanaceae</taxon>
        <taxon>Sporosarcina</taxon>
    </lineage>
</organism>
<name>F9DX54_9BACL</name>
<dbReference type="GO" id="GO:0006260">
    <property type="term" value="P:DNA replication"/>
    <property type="evidence" value="ECO:0007669"/>
    <property type="project" value="InterPro"/>
</dbReference>
<evidence type="ECO:0000256" key="2">
    <source>
        <dbReference type="HAMAP-Rule" id="MF_00984"/>
    </source>
</evidence>